<dbReference type="Pfam" id="PF24035">
    <property type="entry name" value="DUF7344"/>
    <property type="match status" value="1"/>
</dbReference>
<organism evidence="4 5">
    <name type="scientific">Halosimplex pelagicum</name>
    <dbReference type="NCBI Taxonomy" id="869886"/>
    <lineage>
        <taxon>Archaea</taxon>
        <taxon>Methanobacteriati</taxon>
        <taxon>Methanobacteriota</taxon>
        <taxon>Stenosarchaea group</taxon>
        <taxon>Halobacteria</taxon>
        <taxon>Halobacteriales</taxon>
        <taxon>Haloarculaceae</taxon>
        <taxon>Halosimplex</taxon>
    </lineage>
</organism>
<dbReference type="RefSeq" id="WP_179917589.1">
    <property type="nucleotide sequence ID" value="NZ_CP058909.1"/>
</dbReference>
<dbReference type="Proteomes" id="UP000509346">
    <property type="component" value="Chromosome"/>
</dbReference>
<feature type="region of interest" description="Disordered" evidence="1">
    <location>
        <begin position="9"/>
        <end position="31"/>
    </location>
</feature>
<gene>
    <name evidence="3" type="ORF">HZS54_12790</name>
    <name evidence="4" type="ORF">HZS54_13095</name>
</gene>
<reference evidence="4 5" key="1">
    <citation type="submission" date="2020-07" db="EMBL/GenBank/DDBJ databases">
        <title>Halosimplex litoreum sp. nov. and Halosimplex rubrum sp. nov., isolated from different salt environments.</title>
        <authorList>
            <person name="Cui H."/>
        </authorList>
    </citation>
    <scope>NUCLEOTIDE SEQUENCE [LARGE SCALE GENOMIC DNA]</scope>
    <source>
        <strain evidence="4 5">R2</strain>
    </source>
</reference>
<evidence type="ECO:0000313" key="5">
    <source>
        <dbReference type="Proteomes" id="UP000509346"/>
    </source>
</evidence>
<protein>
    <recommendedName>
        <fullName evidence="2">DUF7344 domain-containing protein</fullName>
    </recommendedName>
</protein>
<keyword evidence="5" id="KW-1185">Reference proteome</keyword>
<evidence type="ECO:0000313" key="4">
    <source>
        <dbReference type="EMBL" id="QLH82494.1"/>
    </source>
</evidence>
<evidence type="ECO:0000313" key="3">
    <source>
        <dbReference type="EMBL" id="QLH82438.1"/>
    </source>
</evidence>
<feature type="compositionally biased region" description="Acidic residues" evidence="1">
    <location>
        <begin position="10"/>
        <end position="21"/>
    </location>
</feature>
<proteinExistence type="predicted"/>
<name>A0A7D5TUM3_9EURY</name>
<dbReference type="KEGG" id="hpel:HZS54_12790"/>
<sequence length="134" mass="14776">MFGLDLFGADADETDDPEPEADPVTADVPPGDLFEALRSDRRRLAIRWVNQLDAVDMVDLAETVACEEYDCTIANLTDQQRKRVYVSLYQTHVPKLDQLDIVDIGDDQEVHATPATEAAMELLATGVEVTGGNR</sequence>
<evidence type="ECO:0000259" key="2">
    <source>
        <dbReference type="Pfam" id="PF24035"/>
    </source>
</evidence>
<dbReference type="KEGG" id="hpel:HZS54_13095"/>
<dbReference type="OrthoDB" id="331021at2157"/>
<accession>A0A7D5TUM3</accession>
<feature type="domain" description="DUF7344" evidence="2">
    <location>
        <begin position="34"/>
        <end position="110"/>
    </location>
</feature>
<dbReference type="EMBL" id="CP058909">
    <property type="protein sequence ID" value="QLH82494.1"/>
    <property type="molecule type" value="Genomic_DNA"/>
</dbReference>
<dbReference type="AlphaFoldDB" id="A0A7D5TUM3"/>
<evidence type="ECO:0000256" key="1">
    <source>
        <dbReference type="SAM" id="MobiDB-lite"/>
    </source>
</evidence>
<dbReference type="GeneID" id="56083542"/>
<dbReference type="EMBL" id="CP058909">
    <property type="protein sequence ID" value="QLH82438.1"/>
    <property type="molecule type" value="Genomic_DNA"/>
</dbReference>
<dbReference type="InterPro" id="IPR055768">
    <property type="entry name" value="DUF7344"/>
</dbReference>